<dbReference type="AlphaFoldDB" id="A0A4R5PQA2"/>
<keyword evidence="2" id="KW-1185">Reference proteome</keyword>
<proteinExistence type="predicted"/>
<protein>
    <recommendedName>
        <fullName evidence="3">HAD family hydrolase</fullName>
    </recommendedName>
</protein>
<dbReference type="OrthoDB" id="7192139at2"/>
<reference evidence="1 2" key="1">
    <citation type="journal article" date="2013" name="Int. J. Syst. Evol. Microbiol.">
        <title>Hoeflea suaedae sp. nov., an endophytic bacterium isolated from the root of the halophyte Suaeda maritima.</title>
        <authorList>
            <person name="Chung E.J."/>
            <person name="Park J.A."/>
            <person name="Pramanik P."/>
            <person name="Bibi F."/>
            <person name="Jeon C.O."/>
            <person name="Chung Y.R."/>
        </authorList>
    </citation>
    <scope>NUCLEOTIDE SEQUENCE [LARGE SCALE GENOMIC DNA]</scope>
    <source>
        <strain evidence="1 2">YC6898</strain>
    </source>
</reference>
<name>A0A4R5PQA2_9HYPH</name>
<accession>A0A4R5PQA2</accession>
<sequence length="227" mass="25104">MAGARRGKRYLTGIASSAEDISLGDRPLLICDIDEVALEFVTPFMAFLISRGHELRPVSFRLTGNIFPLEGDRAVEQAQVSALLEEFFAEQDRWQHAAEAAVETLHDLSAIADIVFLTAMPPRHRAIRRRVLDTLAMPYPMIASEQPKGPAALAIHGERDQPVAFVDDIFRNLHSVRDHLPQALLVNLMAHEGFRALAPDPGDGVVTAQGWPEAGRLIRRHFSSADD</sequence>
<dbReference type="EMBL" id="SMSI01000001">
    <property type="protein sequence ID" value="TDH39128.1"/>
    <property type="molecule type" value="Genomic_DNA"/>
</dbReference>
<evidence type="ECO:0000313" key="2">
    <source>
        <dbReference type="Proteomes" id="UP000295131"/>
    </source>
</evidence>
<comment type="caution">
    <text evidence="1">The sequence shown here is derived from an EMBL/GenBank/DDBJ whole genome shotgun (WGS) entry which is preliminary data.</text>
</comment>
<evidence type="ECO:0000313" key="1">
    <source>
        <dbReference type="EMBL" id="TDH39128.1"/>
    </source>
</evidence>
<dbReference type="Proteomes" id="UP000295131">
    <property type="component" value="Unassembled WGS sequence"/>
</dbReference>
<organism evidence="1 2">
    <name type="scientific">Pseudohoeflea suaedae</name>
    <dbReference type="NCBI Taxonomy" id="877384"/>
    <lineage>
        <taxon>Bacteria</taxon>
        <taxon>Pseudomonadati</taxon>
        <taxon>Pseudomonadota</taxon>
        <taxon>Alphaproteobacteria</taxon>
        <taxon>Hyphomicrobiales</taxon>
        <taxon>Rhizobiaceae</taxon>
        <taxon>Pseudohoeflea</taxon>
    </lineage>
</organism>
<gene>
    <name evidence="1" type="ORF">E2A64_08625</name>
</gene>
<evidence type="ECO:0008006" key="3">
    <source>
        <dbReference type="Google" id="ProtNLM"/>
    </source>
</evidence>